<reference evidence="2" key="2">
    <citation type="submission" date="2016-05" db="EMBL/GenBank/DDBJ databases">
        <title>Comparative analysis highlights variable genome content of wheat rusts and divergence of the mating loci.</title>
        <authorList>
            <person name="Cuomo C.A."/>
            <person name="Bakkeren G."/>
            <person name="Szabo L."/>
            <person name="Khalil H."/>
            <person name="Joly D."/>
            <person name="Goldberg J."/>
            <person name="Young S."/>
            <person name="Zeng Q."/>
            <person name="Fellers J."/>
        </authorList>
    </citation>
    <scope>NUCLEOTIDE SEQUENCE [LARGE SCALE GENOMIC DNA]</scope>
    <source>
        <strain evidence="2">1-1 BBBD Race 1</strain>
    </source>
</reference>
<dbReference type="AlphaFoldDB" id="A0A180G8F2"/>
<accession>A0A180G8F2</accession>
<feature type="compositionally biased region" description="Low complexity" evidence="1">
    <location>
        <begin position="57"/>
        <end position="79"/>
    </location>
</feature>
<feature type="region of interest" description="Disordered" evidence="1">
    <location>
        <begin position="194"/>
        <end position="218"/>
    </location>
</feature>
<feature type="region of interest" description="Disordered" evidence="1">
    <location>
        <begin position="234"/>
        <end position="293"/>
    </location>
</feature>
<dbReference type="EMBL" id="ADAS02000166">
    <property type="protein sequence ID" value="OAV88592.1"/>
    <property type="molecule type" value="Genomic_DNA"/>
</dbReference>
<evidence type="ECO:0000313" key="2">
    <source>
        <dbReference type="EMBL" id="OAV88592.1"/>
    </source>
</evidence>
<keyword evidence="4" id="KW-1185">Reference proteome</keyword>
<evidence type="ECO:0000313" key="4">
    <source>
        <dbReference type="Proteomes" id="UP000005240"/>
    </source>
</evidence>
<feature type="region of interest" description="Disordered" evidence="1">
    <location>
        <begin position="47"/>
        <end position="89"/>
    </location>
</feature>
<feature type="compositionally biased region" description="Low complexity" evidence="1">
    <location>
        <begin position="198"/>
        <end position="218"/>
    </location>
</feature>
<protein>
    <submittedName>
        <fullName evidence="2 3">Uncharacterized protein</fullName>
    </submittedName>
</protein>
<dbReference type="Proteomes" id="UP000005240">
    <property type="component" value="Unassembled WGS sequence"/>
</dbReference>
<name>A0A180G8F2_PUCT1</name>
<sequence>MFNSSNTPSPKPKSRFFSNIRRSLRSNSQLTSVPESFFDPPKTLFSKAAESPSHAGTSSSYATSASSSNLSSPASNTPSRQLSPAQRRHASSFTKITFSSAEFLEDRYLYAQSPEKLCLSHELLSDESLPEDGLDRTRFFAARTTREAFVGKASMRTDENSPKAQSQPNLTRKQVYFAMFEDFKEPVDLLPEFVYEDPSSPTTSSKAGSSNAAGSRSENSSYFQNQFLQSSGAIDHDPIYSESYPSDMGLNDSPTLGYHSEFPSPSSYPSPPANNPEGVQNTRTRRTRIVDPGSLSIPCDFDYLSSILDTPPPIPQETFADSPVGMAY</sequence>
<reference evidence="3 4" key="3">
    <citation type="journal article" date="2017" name="G3 (Bethesda)">
        <title>Comparative analysis highlights variable genome content of wheat rusts and divergence of the mating loci.</title>
        <authorList>
            <person name="Cuomo C.A."/>
            <person name="Bakkeren G."/>
            <person name="Khalil H.B."/>
            <person name="Panwar V."/>
            <person name="Joly D."/>
            <person name="Linning R."/>
            <person name="Sakthikumar S."/>
            <person name="Song X."/>
            <person name="Adiconis X."/>
            <person name="Fan L."/>
            <person name="Goldberg J.M."/>
            <person name="Levin J.Z."/>
            <person name="Young S."/>
            <person name="Zeng Q."/>
            <person name="Anikster Y."/>
            <person name="Bruce M."/>
            <person name="Wang M."/>
            <person name="Yin C."/>
            <person name="McCallum B."/>
            <person name="Szabo L.J."/>
            <person name="Hulbert S."/>
            <person name="Chen X."/>
            <person name="Fellers J.P."/>
        </authorList>
    </citation>
    <scope>NUCLEOTIDE SEQUENCE</scope>
    <source>
        <strain evidence="4">Isolate 1-1 / race 1 (BBBD)</strain>
        <strain evidence="3">isolate 1-1 / race 1 (BBBD)</strain>
    </source>
</reference>
<dbReference type="VEuPathDB" id="FungiDB:PTTG_01512"/>
<evidence type="ECO:0000313" key="3">
    <source>
        <dbReference type="EnsemblFungi" id="PTTG_01512-t43_1-p1"/>
    </source>
</evidence>
<dbReference type="EnsemblFungi" id="PTTG_01512-t43_1">
    <property type="protein sequence ID" value="PTTG_01512-t43_1-p1"/>
    <property type="gene ID" value="PTTG_01512"/>
</dbReference>
<feature type="region of interest" description="Disordered" evidence="1">
    <location>
        <begin position="1"/>
        <end position="21"/>
    </location>
</feature>
<evidence type="ECO:0000256" key="1">
    <source>
        <dbReference type="SAM" id="MobiDB-lite"/>
    </source>
</evidence>
<reference evidence="3" key="4">
    <citation type="submission" date="2025-05" db="UniProtKB">
        <authorList>
            <consortium name="EnsemblFungi"/>
        </authorList>
    </citation>
    <scope>IDENTIFICATION</scope>
    <source>
        <strain evidence="3">isolate 1-1 / race 1 (BBBD)</strain>
    </source>
</reference>
<reference evidence="2" key="1">
    <citation type="submission" date="2009-11" db="EMBL/GenBank/DDBJ databases">
        <authorList>
            <consortium name="The Broad Institute Genome Sequencing Platform"/>
            <person name="Ward D."/>
            <person name="Feldgarden M."/>
            <person name="Earl A."/>
            <person name="Young S.K."/>
            <person name="Zeng Q."/>
            <person name="Koehrsen M."/>
            <person name="Alvarado L."/>
            <person name="Berlin A."/>
            <person name="Bochicchio J."/>
            <person name="Borenstein D."/>
            <person name="Chapman S.B."/>
            <person name="Chen Z."/>
            <person name="Engels R."/>
            <person name="Freedman E."/>
            <person name="Gellesch M."/>
            <person name="Goldberg J."/>
            <person name="Griggs A."/>
            <person name="Gujja S."/>
            <person name="Heilman E."/>
            <person name="Heiman D."/>
            <person name="Hepburn T."/>
            <person name="Howarth C."/>
            <person name="Jen D."/>
            <person name="Larson L."/>
            <person name="Lewis B."/>
            <person name="Mehta T."/>
            <person name="Park D."/>
            <person name="Pearson M."/>
            <person name="Roberts A."/>
            <person name="Saif S."/>
            <person name="Shea T."/>
            <person name="Shenoy N."/>
            <person name="Sisk P."/>
            <person name="Stolte C."/>
            <person name="Sykes S."/>
            <person name="Thomson T."/>
            <person name="Walk T."/>
            <person name="White J."/>
            <person name="Yandava C."/>
            <person name="Izard J."/>
            <person name="Baranova O.V."/>
            <person name="Blanton J.M."/>
            <person name="Tanner A.C."/>
            <person name="Dewhirst F.E."/>
            <person name="Haas B."/>
            <person name="Nusbaum C."/>
            <person name="Birren B."/>
        </authorList>
    </citation>
    <scope>NUCLEOTIDE SEQUENCE [LARGE SCALE GENOMIC DNA]</scope>
    <source>
        <strain evidence="2">1-1 BBBD Race 1</strain>
    </source>
</reference>
<organism evidence="2">
    <name type="scientific">Puccinia triticina (isolate 1-1 / race 1 (BBBD))</name>
    <name type="common">Brown leaf rust fungus</name>
    <dbReference type="NCBI Taxonomy" id="630390"/>
    <lineage>
        <taxon>Eukaryota</taxon>
        <taxon>Fungi</taxon>
        <taxon>Dikarya</taxon>
        <taxon>Basidiomycota</taxon>
        <taxon>Pucciniomycotina</taxon>
        <taxon>Pucciniomycetes</taxon>
        <taxon>Pucciniales</taxon>
        <taxon>Pucciniaceae</taxon>
        <taxon>Puccinia</taxon>
    </lineage>
</organism>
<proteinExistence type="predicted"/>
<gene>
    <name evidence="2" type="ORF">PTTG_01512</name>
</gene>
<feature type="region of interest" description="Disordered" evidence="1">
    <location>
        <begin position="308"/>
        <end position="328"/>
    </location>
</feature>
<dbReference type="OrthoDB" id="2499319at2759"/>